<keyword evidence="2" id="KW-1185">Reference proteome</keyword>
<protein>
    <submittedName>
        <fullName evidence="1">Uncharacterized protein</fullName>
    </submittedName>
</protein>
<sequence>MYTLAVLKVPRLAAIAALPDDQCIALAQEQNFAAVPAYLQHSSDPASRQSMTNNEAPGHPLTLALCPQSMRVSTAGPSSIHSSTSVACISVTNEIEFIKEKEKAPPPFISCEHIRSVLHSIRDNDPYAGSSATKSTAWAKVFEMFVKVGGVKDTQRAQTLKDKIKELLDCHEILTIAQGVQRKAPITIAMRKFLDNEENTIALGSTLDAVANETASASVVRREKEKKKTED</sequence>
<evidence type="ECO:0000313" key="2">
    <source>
        <dbReference type="Proteomes" id="UP000772434"/>
    </source>
</evidence>
<comment type="caution">
    <text evidence="1">The sequence shown here is derived from an EMBL/GenBank/DDBJ whole genome shotgun (WGS) entry which is preliminary data.</text>
</comment>
<accession>A0A9P5P9S3</accession>
<proteinExistence type="predicted"/>
<reference evidence="1" key="1">
    <citation type="submission" date="2020-11" db="EMBL/GenBank/DDBJ databases">
        <authorList>
            <consortium name="DOE Joint Genome Institute"/>
            <person name="Ahrendt S."/>
            <person name="Riley R."/>
            <person name="Andreopoulos W."/>
            <person name="Labutti K."/>
            <person name="Pangilinan J."/>
            <person name="Ruiz-Duenas F.J."/>
            <person name="Barrasa J.M."/>
            <person name="Sanchez-Garcia M."/>
            <person name="Camarero S."/>
            <person name="Miyauchi S."/>
            <person name="Serrano A."/>
            <person name="Linde D."/>
            <person name="Babiker R."/>
            <person name="Drula E."/>
            <person name="Ayuso-Fernandez I."/>
            <person name="Pacheco R."/>
            <person name="Padilla G."/>
            <person name="Ferreira P."/>
            <person name="Barriuso J."/>
            <person name="Kellner H."/>
            <person name="Castanera R."/>
            <person name="Alfaro M."/>
            <person name="Ramirez L."/>
            <person name="Pisabarro A.G."/>
            <person name="Kuo A."/>
            <person name="Tritt A."/>
            <person name="Lipzen A."/>
            <person name="He G."/>
            <person name="Yan M."/>
            <person name="Ng V."/>
            <person name="Cullen D."/>
            <person name="Martin F."/>
            <person name="Rosso M.-N."/>
            <person name="Henrissat B."/>
            <person name="Hibbett D."/>
            <person name="Martinez A.T."/>
            <person name="Grigoriev I.V."/>
        </authorList>
    </citation>
    <scope>NUCLEOTIDE SEQUENCE</scope>
    <source>
        <strain evidence="1">AH 40177</strain>
    </source>
</reference>
<name>A0A9P5P9S3_9AGAR</name>
<dbReference type="AlphaFoldDB" id="A0A9P5P9S3"/>
<organism evidence="1 2">
    <name type="scientific">Rhodocollybia butyracea</name>
    <dbReference type="NCBI Taxonomy" id="206335"/>
    <lineage>
        <taxon>Eukaryota</taxon>
        <taxon>Fungi</taxon>
        <taxon>Dikarya</taxon>
        <taxon>Basidiomycota</taxon>
        <taxon>Agaricomycotina</taxon>
        <taxon>Agaricomycetes</taxon>
        <taxon>Agaricomycetidae</taxon>
        <taxon>Agaricales</taxon>
        <taxon>Marasmiineae</taxon>
        <taxon>Omphalotaceae</taxon>
        <taxon>Rhodocollybia</taxon>
    </lineage>
</organism>
<evidence type="ECO:0000313" key="1">
    <source>
        <dbReference type="EMBL" id="KAF9061529.1"/>
    </source>
</evidence>
<dbReference type="Proteomes" id="UP000772434">
    <property type="component" value="Unassembled WGS sequence"/>
</dbReference>
<gene>
    <name evidence="1" type="ORF">BDP27DRAFT_1369557</name>
</gene>
<dbReference type="EMBL" id="JADNRY010000198">
    <property type="protein sequence ID" value="KAF9061529.1"/>
    <property type="molecule type" value="Genomic_DNA"/>
</dbReference>